<dbReference type="EMBL" id="JAAVJB010000092">
    <property type="protein sequence ID" value="NJP67177.1"/>
    <property type="molecule type" value="Genomic_DNA"/>
</dbReference>
<feature type="non-terminal residue" evidence="6">
    <location>
        <position position="33"/>
    </location>
</feature>
<dbReference type="PANTHER" id="PTHR43790:SF9">
    <property type="entry name" value="GALACTOFURANOSE TRANSPORTER ATP-BINDING PROTEIN YTFR"/>
    <property type="match status" value="1"/>
</dbReference>
<sequence>MRVLDGVDLTVAAGEVHAICGENGAGKSPLMKV</sequence>
<dbReference type="InterPro" id="IPR003439">
    <property type="entry name" value="ABC_transporter-like_ATP-bd"/>
</dbReference>
<evidence type="ECO:0000256" key="3">
    <source>
        <dbReference type="ARBA" id="ARBA00022741"/>
    </source>
</evidence>
<dbReference type="PANTHER" id="PTHR43790">
    <property type="entry name" value="CARBOHYDRATE TRANSPORT ATP-BINDING PROTEIN MG119-RELATED"/>
    <property type="match status" value="1"/>
</dbReference>
<accession>A0ABX1AJ66</accession>
<evidence type="ECO:0000256" key="2">
    <source>
        <dbReference type="ARBA" id="ARBA00022737"/>
    </source>
</evidence>
<feature type="domain" description="ABC transporter" evidence="5">
    <location>
        <begin position="4"/>
        <end position="33"/>
    </location>
</feature>
<evidence type="ECO:0000313" key="6">
    <source>
        <dbReference type="EMBL" id="NJP67177.1"/>
    </source>
</evidence>
<evidence type="ECO:0000256" key="1">
    <source>
        <dbReference type="ARBA" id="ARBA00022448"/>
    </source>
</evidence>
<keyword evidence="7" id="KW-1185">Reference proteome</keyword>
<dbReference type="Gene3D" id="3.40.50.300">
    <property type="entry name" value="P-loop containing nucleotide triphosphate hydrolases"/>
    <property type="match status" value="1"/>
</dbReference>
<name>A0ABX1AJ66_9ACTN</name>
<dbReference type="Proteomes" id="UP000746503">
    <property type="component" value="Unassembled WGS sequence"/>
</dbReference>
<keyword evidence="1" id="KW-0813">Transport</keyword>
<dbReference type="GO" id="GO:0005524">
    <property type="term" value="F:ATP binding"/>
    <property type="evidence" value="ECO:0007669"/>
    <property type="project" value="UniProtKB-KW"/>
</dbReference>
<dbReference type="SUPFAM" id="SSF52540">
    <property type="entry name" value="P-loop containing nucleoside triphosphate hydrolases"/>
    <property type="match status" value="1"/>
</dbReference>
<dbReference type="InterPro" id="IPR027417">
    <property type="entry name" value="P-loop_NTPase"/>
</dbReference>
<proteinExistence type="predicted"/>
<evidence type="ECO:0000259" key="5">
    <source>
        <dbReference type="Pfam" id="PF00005"/>
    </source>
</evidence>
<dbReference type="RefSeq" id="WP_167933710.1">
    <property type="nucleotide sequence ID" value="NZ_JAAVJB010000092.1"/>
</dbReference>
<evidence type="ECO:0000256" key="4">
    <source>
        <dbReference type="ARBA" id="ARBA00022840"/>
    </source>
</evidence>
<gene>
    <name evidence="6" type="ORF">HCJ92_12935</name>
</gene>
<evidence type="ECO:0000313" key="7">
    <source>
        <dbReference type="Proteomes" id="UP000746503"/>
    </source>
</evidence>
<keyword evidence="3" id="KW-0547">Nucleotide-binding</keyword>
<keyword evidence="4 6" id="KW-0067">ATP-binding</keyword>
<dbReference type="InterPro" id="IPR050107">
    <property type="entry name" value="ABC_carbohydrate_import_ATPase"/>
</dbReference>
<keyword evidence="2" id="KW-0677">Repeat</keyword>
<reference evidence="6 7" key="1">
    <citation type="submission" date="2020-03" db="EMBL/GenBank/DDBJ databases">
        <title>Draft genome of Streptomyces sp. ventii, isolated from the Axial Seamount in the Pacific Ocean, and resequencing of the two type strains Streptomyces lonarensis strain NCL 716 and Streptomyces bohaiensis strain 11A07.</title>
        <authorList>
            <person name="Loughran R.M."/>
            <person name="Pfannmuller K.M."/>
            <person name="Wasson B.J."/>
            <person name="Deadmond M.C."/>
            <person name="Paddock B.E."/>
            <person name="Koyack M.J."/>
            <person name="Gallegos D.A."/>
            <person name="Mitchell E.A."/>
            <person name="Ushijima B."/>
            <person name="Saw J.H."/>
            <person name="Mcphail K.L."/>
            <person name="Videau P."/>
        </authorList>
    </citation>
    <scope>NUCLEOTIDE SEQUENCE [LARGE SCALE GENOMIC DNA]</scope>
    <source>
        <strain evidence="7">5675061</strain>
    </source>
</reference>
<comment type="caution">
    <text evidence="6">The sequence shown here is derived from an EMBL/GenBank/DDBJ whole genome shotgun (WGS) entry which is preliminary data.</text>
</comment>
<protein>
    <submittedName>
        <fullName evidence="6">ATP-binding cassette domain-containing protein</fullName>
    </submittedName>
</protein>
<organism evidence="6 7">
    <name type="scientific">Streptomyces spiramenti</name>
    <dbReference type="NCBI Taxonomy" id="2720606"/>
    <lineage>
        <taxon>Bacteria</taxon>
        <taxon>Bacillati</taxon>
        <taxon>Actinomycetota</taxon>
        <taxon>Actinomycetes</taxon>
        <taxon>Kitasatosporales</taxon>
        <taxon>Streptomycetaceae</taxon>
        <taxon>Streptomyces</taxon>
    </lineage>
</organism>
<dbReference type="Pfam" id="PF00005">
    <property type="entry name" value="ABC_tran"/>
    <property type="match status" value="1"/>
</dbReference>